<organism evidence="8 9">
    <name type="scientific">Fusarium sarcochroum</name>
    <dbReference type="NCBI Taxonomy" id="1208366"/>
    <lineage>
        <taxon>Eukaryota</taxon>
        <taxon>Fungi</taxon>
        <taxon>Dikarya</taxon>
        <taxon>Ascomycota</taxon>
        <taxon>Pezizomycotina</taxon>
        <taxon>Sordariomycetes</taxon>
        <taxon>Hypocreomycetidae</taxon>
        <taxon>Hypocreales</taxon>
        <taxon>Nectriaceae</taxon>
        <taxon>Fusarium</taxon>
        <taxon>Fusarium lateritium species complex</taxon>
    </lineage>
</organism>
<dbReference type="AlphaFoldDB" id="A0A8H4TAA9"/>
<dbReference type="InterPro" id="IPR036291">
    <property type="entry name" value="NAD(P)-bd_dom_sf"/>
</dbReference>
<dbReference type="GO" id="GO:0005737">
    <property type="term" value="C:cytoplasm"/>
    <property type="evidence" value="ECO:0007669"/>
    <property type="project" value="TreeGrafter"/>
</dbReference>
<accession>A0A8H4TAA9</accession>
<dbReference type="GO" id="GO:0000721">
    <property type="term" value="F:(R,R)-butanediol dehydrogenase activity"/>
    <property type="evidence" value="ECO:0007669"/>
    <property type="project" value="TreeGrafter"/>
</dbReference>
<comment type="similarity">
    <text evidence="2 6">Belongs to the zinc-containing alcohol dehydrogenase family.</text>
</comment>
<dbReference type="EMBL" id="JABEXW010000818">
    <property type="protein sequence ID" value="KAF4954265.1"/>
    <property type="molecule type" value="Genomic_DNA"/>
</dbReference>
<evidence type="ECO:0000313" key="9">
    <source>
        <dbReference type="Proteomes" id="UP000622797"/>
    </source>
</evidence>
<evidence type="ECO:0000313" key="8">
    <source>
        <dbReference type="EMBL" id="KAF4954265.1"/>
    </source>
</evidence>
<dbReference type="CDD" id="cd08233">
    <property type="entry name" value="butanediol_DH_like"/>
    <property type="match status" value="1"/>
</dbReference>
<dbReference type="Pfam" id="PF08240">
    <property type="entry name" value="ADH_N"/>
    <property type="match status" value="1"/>
</dbReference>
<dbReference type="Proteomes" id="UP000622797">
    <property type="component" value="Unassembled WGS sequence"/>
</dbReference>
<dbReference type="Gene3D" id="3.40.50.720">
    <property type="entry name" value="NAD(P)-binding Rossmann-like Domain"/>
    <property type="match status" value="1"/>
</dbReference>
<reference evidence="8" key="1">
    <citation type="journal article" date="2020" name="BMC Genomics">
        <title>Correction to: Identification and distribution of gene clusters required for synthesis of sphingolipid metabolism inhibitors in diverse species of the filamentous fungus Fusarium.</title>
        <authorList>
            <person name="Kim H.S."/>
            <person name="Lohmar J.M."/>
            <person name="Busman M."/>
            <person name="Brown D.W."/>
            <person name="Naumann T.A."/>
            <person name="Divon H.H."/>
            <person name="Lysoe E."/>
            <person name="Uhlig S."/>
            <person name="Proctor R.H."/>
        </authorList>
    </citation>
    <scope>NUCLEOTIDE SEQUENCE</scope>
    <source>
        <strain evidence="8">NRRL 20472</strain>
    </source>
</reference>
<dbReference type="SUPFAM" id="SSF50129">
    <property type="entry name" value="GroES-like"/>
    <property type="match status" value="1"/>
</dbReference>
<gene>
    <name evidence="8" type="ORF">FSARC_12175</name>
</gene>
<dbReference type="SMART" id="SM00829">
    <property type="entry name" value="PKS_ER"/>
    <property type="match status" value="1"/>
</dbReference>
<evidence type="ECO:0000259" key="7">
    <source>
        <dbReference type="SMART" id="SM00829"/>
    </source>
</evidence>
<dbReference type="GO" id="GO:0034079">
    <property type="term" value="P:butanediol biosynthetic process"/>
    <property type="evidence" value="ECO:0007669"/>
    <property type="project" value="TreeGrafter"/>
</dbReference>
<keyword evidence="9" id="KW-1185">Reference proteome</keyword>
<dbReference type="SUPFAM" id="SSF51735">
    <property type="entry name" value="NAD(P)-binding Rossmann-fold domains"/>
    <property type="match status" value="1"/>
</dbReference>
<dbReference type="PANTHER" id="PTHR43161">
    <property type="entry name" value="SORBITOL DEHYDROGENASE"/>
    <property type="match status" value="1"/>
</dbReference>
<keyword evidence="5" id="KW-0560">Oxidoreductase</keyword>
<dbReference type="InterPro" id="IPR020843">
    <property type="entry name" value="ER"/>
</dbReference>
<evidence type="ECO:0000256" key="2">
    <source>
        <dbReference type="ARBA" id="ARBA00008072"/>
    </source>
</evidence>
<proteinExistence type="inferred from homology"/>
<dbReference type="GO" id="GO:0008270">
    <property type="term" value="F:zinc ion binding"/>
    <property type="evidence" value="ECO:0007669"/>
    <property type="project" value="InterPro"/>
</dbReference>
<feature type="domain" description="Enoyl reductase (ER)" evidence="7">
    <location>
        <begin position="19"/>
        <end position="370"/>
    </location>
</feature>
<dbReference type="InterPro" id="IPR002328">
    <property type="entry name" value="ADH_Zn_CS"/>
</dbReference>
<evidence type="ECO:0000256" key="3">
    <source>
        <dbReference type="ARBA" id="ARBA00022723"/>
    </source>
</evidence>
<comment type="cofactor">
    <cofactor evidence="1 6">
        <name>Zn(2+)</name>
        <dbReference type="ChEBI" id="CHEBI:29105"/>
    </cofactor>
</comment>
<dbReference type="InterPro" id="IPR011032">
    <property type="entry name" value="GroES-like_sf"/>
</dbReference>
<comment type="caution">
    <text evidence="8">The sequence shown here is derived from an EMBL/GenBank/DDBJ whole genome shotgun (WGS) entry which is preliminary data.</text>
</comment>
<evidence type="ECO:0000256" key="6">
    <source>
        <dbReference type="RuleBase" id="RU361277"/>
    </source>
</evidence>
<evidence type="ECO:0000256" key="1">
    <source>
        <dbReference type="ARBA" id="ARBA00001947"/>
    </source>
</evidence>
<keyword evidence="3 6" id="KW-0479">Metal-binding</keyword>
<dbReference type="OrthoDB" id="3941538at2759"/>
<dbReference type="Gene3D" id="3.90.180.10">
    <property type="entry name" value="Medium-chain alcohol dehydrogenases, catalytic domain"/>
    <property type="match status" value="1"/>
</dbReference>
<keyword evidence="4 6" id="KW-0862">Zinc</keyword>
<evidence type="ECO:0000256" key="4">
    <source>
        <dbReference type="ARBA" id="ARBA00022833"/>
    </source>
</evidence>
<dbReference type="PROSITE" id="PS00059">
    <property type="entry name" value="ADH_ZINC"/>
    <property type="match status" value="1"/>
</dbReference>
<dbReference type="PANTHER" id="PTHR43161:SF23">
    <property type="entry name" value="(R,R)-BUTANEDIOL DEHYDROGENASE-RELATED"/>
    <property type="match status" value="1"/>
</dbReference>
<protein>
    <recommendedName>
        <fullName evidence="7">Enoyl reductase (ER) domain-containing protein</fullName>
    </recommendedName>
</protein>
<evidence type="ECO:0000256" key="5">
    <source>
        <dbReference type="ARBA" id="ARBA00023002"/>
    </source>
</evidence>
<sequence length="372" mass="39856">MPSATQTEQVTALRFHKRGDIRLEQLDAQLCGHDEVRVKVAYSGICGTDVTEYIGGPIFPPQEGHCNPHTGVSLPIVMGHEFSGVISEVGTSINHLKIDQAVVISPAYDHRHYGTEFCGPCKNERFNICDASATVGLNAPGGGFCNETVVKAMNCIPLPPNVSLKAAALIEPLAIARHSIKTSGFEKGQSVLICGAGPIGLAILLLLRVLGASKVVVTEVLDSRIQQARDFGADVVFNPTSTTETGGLSAAEYVQNCVKGGVDIAYDCIGMQSTLDLSIAGVRPAGMIFNVAIHKKPLSLNLNDLSMKEKRLMGGICFFREDFEVVIAMLAEGNLNADKMITSIIPLSNIIKGGFEELLHNREAHLKILIKP</sequence>
<dbReference type="Pfam" id="PF00107">
    <property type="entry name" value="ADH_zinc_N"/>
    <property type="match status" value="1"/>
</dbReference>
<dbReference type="InterPro" id="IPR013154">
    <property type="entry name" value="ADH-like_N"/>
</dbReference>
<reference evidence="8" key="2">
    <citation type="submission" date="2020-05" db="EMBL/GenBank/DDBJ databases">
        <authorList>
            <person name="Kim H.-S."/>
            <person name="Proctor R.H."/>
            <person name="Brown D.W."/>
        </authorList>
    </citation>
    <scope>NUCLEOTIDE SEQUENCE</scope>
    <source>
        <strain evidence="8">NRRL 20472</strain>
    </source>
</reference>
<dbReference type="InterPro" id="IPR013149">
    <property type="entry name" value="ADH-like_C"/>
</dbReference>
<name>A0A8H4TAA9_9HYPO</name>